<protein>
    <submittedName>
        <fullName evidence="1">YD repeat (Two copies)</fullName>
    </submittedName>
</protein>
<dbReference type="InterPro" id="IPR006530">
    <property type="entry name" value="YD"/>
</dbReference>
<reference evidence="1" key="1">
    <citation type="submission" date="2019-05" db="EMBL/GenBank/DDBJ databases">
        <authorList>
            <consortium name="Pathogen Informatics"/>
        </authorList>
    </citation>
    <scope>NUCLEOTIDE SEQUENCE [LARGE SCALE GENOMIC DNA]</scope>
    <source>
        <strain evidence="1">NCTC12965</strain>
    </source>
</reference>
<dbReference type="Gene3D" id="2.180.10.10">
    <property type="entry name" value="RHS repeat-associated core"/>
    <property type="match status" value="1"/>
</dbReference>
<sequence length="66" mass="7698">MANLIEQTSPSGRVTRLEYLKETGLVSAFYDAAGACWRYSYDDLERLTAMTDPLERVWWQEYDEQG</sequence>
<dbReference type="Pfam" id="PF05593">
    <property type="entry name" value="RHS_repeat"/>
    <property type="match status" value="1"/>
</dbReference>
<dbReference type="NCBIfam" id="TIGR01643">
    <property type="entry name" value="YD_repeat_2x"/>
    <property type="match status" value="2"/>
</dbReference>
<dbReference type="AlphaFoldDB" id="A0A4U9V0Q3"/>
<organism evidence="1">
    <name type="scientific">Serratia fonticola</name>
    <dbReference type="NCBI Taxonomy" id="47917"/>
    <lineage>
        <taxon>Bacteria</taxon>
        <taxon>Pseudomonadati</taxon>
        <taxon>Pseudomonadota</taxon>
        <taxon>Gammaproteobacteria</taxon>
        <taxon>Enterobacterales</taxon>
        <taxon>Yersiniaceae</taxon>
        <taxon>Serratia</taxon>
    </lineage>
</organism>
<name>A0A4U9V0Q3_SERFO</name>
<evidence type="ECO:0000313" key="1">
    <source>
        <dbReference type="EMBL" id="VTR35881.1"/>
    </source>
</evidence>
<dbReference type="EMBL" id="CABEEZ010000081">
    <property type="protein sequence ID" value="VTR35881.1"/>
    <property type="molecule type" value="Genomic_DNA"/>
</dbReference>
<gene>
    <name evidence="1" type="ORF">NCTC12965_03856</name>
</gene>
<accession>A0A4U9V0Q3</accession>
<proteinExistence type="predicted"/>
<dbReference type="InterPro" id="IPR031325">
    <property type="entry name" value="RHS_repeat"/>
</dbReference>